<evidence type="ECO:0000313" key="1">
    <source>
        <dbReference type="EMBL" id="CAG8638387.1"/>
    </source>
</evidence>
<gene>
    <name evidence="1" type="ORF">ALEPTO_LOCUS9628</name>
</gene>
<dbReference type="Proteomes" id="UP000789508">
    <property type="component" value="Unassembled WGS sequence"/>
</dbReference>
<evidence type="ECO:0000313" key="2">
    <source>
        <dbReference type="Proteomes" id="UP000789508"/>
    </source>
</evidence>
<dbReference type="OrthoDB" id="2419917at2759"/>
<dbReference type="EMBL" id="CAJVPS010007829">
    <property type="protein sequence ID" value="CAG8638387.1"/>
    <property type="molecule type" value="Genomic_DNA"/>
</dbReference>
<dbReference type="Gene3D" id="1.10.287.990">
    <property type="entry name" value="Fe,Mn superoxide dismutase (SOD) domain"/>
    <property type="match status" value="1"/>
</dbReference>
<dbReference type="SUPFAM" id="SSF46609">
    <property type="entry name" value="Fe,Mn superoxide dismutase (SOD), N-terminal domain"/>
    <property type="match status" value="1"/>
</dbReference>
<dbReference type="GO" id="GO:0005737">
    <property type="term" value="C:cytoplasm"/>
    <property type="evidence" value="ECO:0007669"/>
    <property type="project" value="TreeGrafter"/>
</dbReference>
<dbReference type="PANTHER" id="PTHR43595">
    <property type="entry name" value="37S RIBOSOMAL PROTEIN S26, MITOCHONDRIAL"/>
    <property type="match status" value="1"/>
</dbReference>
<dbReference type="PANTHER" id="PTHR43595:SF2">
    <property type="entry name" value="SMALL RIBOSOMAL SUBUNIT PROTEIN MS42"/>
    <property type="match status" value="1"/>
</dbReference>
<name>A0A9N9DHC3_9GLOM</name>
<comment type="caution">
    <text evidence="1">The sequence shown here is derived from an EMBL/GenBank/DDBJ whole genome shotgun (WGS) entry which is preliminary data.</text>
</comment>
<reference evidence="1" key="1">
    <citation type="submission" date="2021-06" db="EMBL/GenBank/DDBJ databases">
        <authorList>
            <person name="Kallberg Y."/>
            <person name="Tangrot J."/>
            <person name="Rosling A."/>
        </authorList>
    </citation>
    <scope>NUCLEOTIDE SEQUENCE</scope>
    <source>
        <strain evidence="1">FL130A</strain>
    </source>
</reference>
<proteinExistence type="predicted"/>
<organism evidence="1 2">
    <name type="scientific">Ambispora leptoticha</name>
    <dbReference type="NCBI Taxonomy" id="144679"/>
    <lineage>
        <taxon>Eukaryota</taxon>
        <taxon>Fungi</taxon>
        <taxon>Fungi incertae sedis</taxon>
        <taxon>Mucoromycota</taxon>
        <taxon>Glomeromycotina</taxon>
        <taxon>Glomeromycetes</taxon>
        <taxon>Archaeosporales</taxon>
        <taxon>Ambisporaceae</taxon>
        <taxon>Ambispora</taxon>
    </lineage>
</organism>
<accession>A0A9N9DHC3</accession>
<keyword evidence="2" id="KW-1185">Reference proteome</keyword>
<dbReference type="InterPro" id="IPR036324">
    <property type="entry name" value="Mn/Fe_SOD_N_sf"/>
</dbReference>
<protein>
    <submittedName>
        <fullName evidence="1">12522_t:CDS:1</fullName>
    </submittedName>
</protein>
<sequence length="133" mass="15949">MHYHYNILHKNYEVKLLETLRGRKIEEESKIEKQFPTLEELMRNLEQLPEEIKDDMRFFGGGLINHNFFFAHLAKFEPKRKEHELEERIIPSLLNIIQEKFTDLKELKKRLVKSALKDGPWALHCRPLIAIDV</sequence>
<dbReference type="AlphaFoldDB" id="A0A9N9DHC3"/>